<keyword evidence="3" id="KW-1185">Reference proteome</keyword>
<name>A0A392PA24_9FABA</name>
<sequence length="197" mass="22225">MTSFDIPWKCLAGDSEPKIPTKEQPKEQPKVHRTFAQALTNICEIPLSQIPQPVVKGDRLSIQIPEDDYLAGMDACKHNLHGRIIWPKGSTPLSAVALKSKLSHIWKDLSKWGVFSLGKGFYEFIFSSLEDVRRVRSVASWNLSSGLLKLFAWSNDFNPKAQHNSSAQVWVKIYGLAQEYWRKNIIFTIASSIGTPI</sequence>
<evidence type="ECO:0000259" key="1">
    <source>
        <dbReference type="Pfam" id="PF14111"/>
    </source>
</evidence>
<evidence type="ECO:0000313" key="2">
    <source>
        <dbReference type="EMBL" id="MCI08339.1"/>
    </source>
</evidence>
<dbReference type="Proteomes" id="UP000265520">
    <property type="component" value="Unassembled WGS sequence"/>
</dbReference>
<dbReference type="InterPro" id="IPR025558">
    <property type="entry name" value="DUF4283"/>
</dbReference>
<organism evidence="2 3">
    <name type="scientific">Trifolium medium</name>
    <dbReference type="NCBI Taxonomy" id="97028"/>
    <lineage>
        <taxon>Eukaryota</taxon>
        <taxon>Viridiplantae</taxon>
        <taxon>Streptophyta</taxon>
        <taxon>Embryophyta</taxon>
        <taxon>Tracheophyta</taxon>
        <taxon>Spermatophyta</taxon>
        <taxon>Magnoliopsida</taxon>
        <taxon>eudicotyledons</taxon>
        <taxon>Gunneridae</taxon>
        <taxon>Pentapetalae</taxon>
        <taxon>rosids</taxon>
        <taxon>fabids</taxon>
        <taxon>Fabales</taxon>
        <taxon>Fabaceae</taxon>
        <taxon>Papilionoideae</taxon>
        <taxon>50 kb inversion clade</taxon>
        <taxon>NPAAA clade</taxon>
        <taxon>Hologalegina</taxon>
        <taxon>IRL clade</taxon>
        <taxon>Trifolieae</taxon>
        <taxon>Trifolium</taxon>
    </lineage>
</organism>
<dbReference type="AlphaFoldDB" id="A0A392PA24"/>
<feature type="domain" description="DUF4283" evidence="1">
    <location>
        <begin position="96"/>
        <end position="160"/>
    </location>
</feature>
<protein>
    <submittedName>
        <fullName evidence="2">Pectin acetylesterase</fullName>
    </submittedName>
</protein>
<dbReference type="InterPro" id="IPR040256">
    <property type="entry name" value="At4g02000-like"/>
</dbReference>
<gene>
    <name evidence="2" type="ORF">A2U01_0029415</name>
</gene>
<comment type="caution">
    <text evidence="2">The sequence shown here is derived from an EMBL/GenBank/DDBJ whole genome shotgun (WGS) entry which is preliminary data.</text>
</comment>
<dbReference type="EMBL" id="LXQA010068695">
    <property type="protein sequence ID" value="MCI08339.1"/>
    <property type="molecule type" value="Genomic_DNA"/>
</dbReference>
<feature type="non-terminal residue" evidence="2">
    <location>
        <position position="197"/>
    </location>
</feature>
<dbReference type="PANTHER" id="PTHR31286:SF176">
    <property type="entry name" value="DUF4283 DOMAIN PROTEIN"/>
    <property type="match status" value="1"/>
</dbReference>
<dbReference type="PANTHER" id="PTHR31286">
    <property type="entry name" value="GLYCINE-RICH CELL WALL STRUCTURAL PROTEIN 1.8-LIKE"/>
    <property type="match status" value="1"/>
</dbReference>
<proteinExistence type="predicted"/>
<reference evidence="2 3" key="1">
    <citation type="journal article" date="2018" name="Front. Plant Sci.">
        <title>Red Clover (Trifolium pratense) and Zigzag Clover (T. medium) - A Picture of Genomic Similarities and Differences.</title>
        <authorList>
            <person name="Dluhosova J."/>
            <person name="Istvanek J."/>
            <person name="Nedelnik J."/>
            <person name="Repkova J."/>
        </authorList>
    </citation>
    <scope>NUCLEOTIDE SEQUENCE [LARGE SCALE GENOMIC DNA]</scope>
    <source>
        <strain evidence="3">cv. 10/8</strain>
        <tissue evidence="2">Leaf</tissue>
    </source>
</reference>
<dbReference type="Pfam" id="PF14111">
    <property type="entry name" value="DUF4283"/>
    <property type="match status" value="1"/>
</dbReference>
<evidence type="ECO:0000313" key="3">
    <source>
        <dbReference type="Proteomes" id="UP000265520"/>
    </source>
</evidence>
<accession>A0A392PA24</accession>